<sequence length="188" mass="20321">MKTKYGLNASIMQQKLNLKTFGIILIWLGIIVVILYSAPFKKIISFSQNNAGDTVNYADAVLTAGHYEYDFGIVSMANGKVRHSYQLKNDGPGALAINKVWTSCMCTNAQIKLLDGKIYGPFGMSGGHGGDTSADIDILAGEEFELISEFDPNAHGPEATGPIQRSVFIRTNTAKEPLGLSFTANVVK</sequence>
<comment type="caution">
    <text evidence="2">The sequence shown here is derived from an EMBL/GenBank/DDBJ whole genome shotgun (WGS) entry which is preliminary data.</text>
</comment>
<gene>
    <name evidence="2" type="ORF">A2907_00290</name>
</gene>
<dbReference type="Gene3D" id="2.60.40.10">
    <property type="entry name" value="Immunoglobulins"/>
    <property type="match status" value="1"/>
</dbReference>
<organism evidence="2 3">
    <name type="scientific">Candidatus Azambacteria bacterium RIFCSPLOWO2_01_FULL_37_9</name>
    <dbReference type="NCBI Taxonomy" id="1797297"/>
    <lineage>
        <taxon>Bacteria</taxon>
        <taxon>Candidatus Azamiibacteriota</taxon>
    </lineage>
</organism>
<dbReference type="AlphaFoldDB" id="A0A1F5C750"/>
<dbReference type="Proteomes" id="UP000177947">
    <property type="component" value="Unassembled WGS sequence"/>
</dbReference>
<accession>A0A1F5C750</accession>
<evidence type="ECO:0000313" key="3">
    <source>
        <dbReference type="Proteomes" id="UP000177947"/>
    </source>
</evidence>
<feature type="transmembrane region" description="Helical" evidence="1">
    <location>
        <begin position="21"/>
        <end position="40"/>
    </location>
</feature>
<evidence type="ECO:0000313" key="2">
    <source>
        <dbReference type="EMBL" id="OGD38673.1"/>
    </source>
</evidence>
<reference evidence="2 3" key="1">
    <citation type="journal article" date="2016" name="Nat. Commun.">
        <title>Thousands of microbial genomes shed light on interconnected biogeochemical processes in an aquifer system.</title>
        <authorList>
            <person name="Anantharaman K."/>
            <person name="Brown C.T."/>
            <person name="Hug L.A."/>
            <person name="Sharon I."/>
            <person name="Castelle C.J."/>
            <person name="Probst A.J."/>
            <person name="Thomas B.C."/>
            <person name="Singh A."/>
            <person name="Wilkins M.J."/>
            <person name="Karaoz U."/>
            <person name="Brodie E.L."/>
            <person name="Williams K.H."/>
            <person name="Hubbard S.S."/>
            <person name="Banfield J.F."/>
        </authorList>
    </citation>
    <scope>NUCLEOTIDE SEQUENCE [LARGE SCALE GENOMIC DNA]</scope>
</reference>
<evidence type="ECO:0000256" key="1">
    <source>
        <dbReference type="SAM" id="Phobius"/>
    </source>
</evidence>
<evidence type="ECO:0008006" key="4">
    <source>
        <dbReference type="Google" id="ProtNLM"/>
    </source>
</evidence>
<name>A0A1F5C750_9BACT</name>
<dbReference type="EMBL" id="MEYQ01000036">
    <property type="protein sequence ID" value="OGD38673.1"/>
    <property type="molecule type" value="Genomic_DNA"/>
</dbReference>
<dbReference type="InterPro" id="IPR013783">
    <property type="entry name" value="Ig-like_fold"/>
</dbReference>
<dbReference type="Pfam" id="PF07610">
    <property type="entry name" value="DUF1573"/>
    <property type="match status" value="1"/>
</dbReference>
<keyword evidence="1" id="KW-0472">Membrane</keyword>
<keyword evidence="1" id="KW-1133">Transmembrane helix</keyword>
<protein>
    <recommendedName>
        <fullName evidence="4">DUF1573 domain-containing protein</fullName>
    </recommendedName>
</protein>
<keyword evidence="1" id="KW-0812">Transmembrane</keyword>
<proteinExistence type="predicted"/>
<dbReference type="InterPro" id="IPR011467">
    <property type="entry name" value="DUF1573"/>
</dbReference>